<dbReference type="PANTHER" id="PTHR48060:SF21">
    <property type="entry name" value="L DOMAIN-LIKE PROTEIN"/>
    <property type="match status" value="1"/>
</dbReference>
<name>A0A0B2RG21_GLYSO</name>
<dbReference type="InterPro" id="IPR053211">
    <property type="entry name" value="DNA_repair-toleration"/>
</dbReference>
<protein>
    <submittedName>
        <fullName evidence="6">LRR receptor-like serine/threonine-protein kinase EFR</fullName>
        <ecNumber evidence="6">2.7.11.1</ecNumber>
    </submittedName>
</protein>
<dbReference type="InterPro" id="IPR032675">
    <property type="entry name" value="LRR_dom_sf"/>
</dbReference>
<organism evidence="6">
    <name type="scientific">Glycine soja</name>
    <name type="common">Wild soybean</name>
    <dbReference type="NCBI Taxonomy" id="3848"/>
    <lineage>
        <taxon>Eukaryota</taxon>
        <taxon>Viridiplantae</taxon>
        <taxon>Streptophyta</taxon>
        <taxon>Embryophyta</taxon>
        <taxon>Tracheophyta</taxon>
        <taxon>Spermatophyta</taxon>
        <taxon>Magnoliopsida</taxon>
        <taxon>eudicotyledons</taxon>
        <taxon>Gunneridae</taxon>
        <taxon>Pentapetalae</taxon>
        <taxon>rosids</taxon>
        <taxon>fabids</taxon>
        <taxon>Fabales</taxon>
        <taxon>Fabaceae</taxon>
        <taxon>Papilionoideae</taxon>
        <taxon>50 kb inversion clade</taxon>
        <taxon>NPAAA clade</taxon>
        <taxon>indigoferoid/millettioid clade</taxon>
        <taxon>Phaseoleae</taxon>
        <taxon>Glycine</taxon>
        <taxon>Glycine subgen. Soja</taxon>
    </lineage>
</organism>
<keyword evidence="6" id="KW-0418">Kinase</keyword>
<sequence length="130" mass="14854">MRNSSFWFTCTHVVLFSATLLCLQPKSTASALGNDTDQLSSLRFKEAVENNPFNVLASWNSSTHFCKWHGVTCSLKHQRVTALNLQGYALRGLITPEIGNLTFLRYVNLQSNNFYSEIPHEIVSLPWFWQ</sequence>
<dbReference type="EC" id="2.7.11.1" evidence="6"/>
<keyword evidence="6" id="KW-0808">Transferase</keyword>
<dbReference type="Proteomes" id="UP000053555">
    <property type="component" value="Unassembled WGS sequence"/>
</dbReference>
<reference evidence="6" key="1">
    <citation type="submission" date="2014-07" db="EMBL/GenBank/DDBJ databases">
        <title>Identification of a novel salt tolerance gene in wild soybean by whole-genome sequencing.</title>
        <authorList>
            <person name="Lam H.-M."/>
            <person name="Qi X."/>
            <person name="Li M.-W."/>
            <person name="Liu X."/>
            <person name="Xie M."/>
            <person name="Ni M."/>
            <person name="Xu X."/>
        </authorList>
    </citation>
    <scope>NUCLEOTIDE SEQUENCE [LARGE SCALE GENOMIC DNA]</scope>
    <source>
        <tissue evidence="6">Root</tissue>
    </source>
</reference>
<dbReference type="AlphaFoldDB" id="A0A0B2RG21"/>
<dbReference type="Pfam" id="PF08263">
    <property type="entry name" value="LRRNT_2"/>
    <property type="match status" value="1"/>
</dbReference>
<feature type="signal peptide" evidence="4">
    <location>
        <begin position="1"/>
        <end position="29"/>
    </location>
</feature>
<evidence type="ECO:0000256" key="1">
    <source>
        <dbReference type="ARBA" id="ARBA00022614"/>
    </source>
</evidence>
<dbReference type="SUPFAM" id="SSF52058">
    <property type="entry name" value="L domain-like"/>
    <property type="match status" value="1"/>
</dbReference>
<evidence type="ECO:0000313" key="6">
    <source>
        <dbReference type="EMBL" id="KHN30873.1"/>
    </source>
</evidence>
<dbReference type="EMBL" id="KN651330">
    <property type="protein sequence ID" value="KHN30873.1"/>
    <property type="molecule type" value="Genomic_DNA"/>
</dbReference>
<feature type="chain" id="PRO_5002077023" evidence="4">
    <location>
        <begin position="30"/>
        <end position="130"/>
    </location>
</feature>
<accession>A0A0B2RG21</accession>
<dbReference type="Gene3D" id="3.80.10.10">
    <property type="entry name" value="Ribonuclease Inhibitor"/>
    <property type="match status" value="1"/>
</dbReference>
<keyword evidence="6" id="KW-0675">Receptor</keyword>
<proteinExistence type="predicted"/>
<evidence type="ECO:0000259" key="5">
    <source>
        <dbReference type="Pfam" id="PF08263"/>
    </source>
</evidence>
<evidence type="ECO:0000256" key="4">
    <source>
        <dbReference type="SAM" id="SignalP"/>
    </source>
</evidence>
<gene>
    <name evidence="6" type="ORF">glysoja_049027</name>
</gene>
<evidence type="ECO:0000256" key="2">
    <source>
        <dbReference type="ARBA" id="ARBA00022729"/>
    </source>
</evidence>
<keyword evidence="3" id="KW-0677">Repeat</keyword>
<dbReference type="InterPro" id="IPR013210">
    <property type="entry name" value="LRR_N_plant-typ"/>
</dbReference>
<feature type="domain" description="Leucine-rich repeat-containing N-terminal plant-type" evidence="5">
    <location>
        <begin position="42"/>
        <end position="74"/>
    </location>
</feature>
<keyword evidence="1" id="KW-0433">Leucine-rich repeat</keyword>
<dbReference type="GO" id="GO:0004674">
    <property type="term" value="F:protein serine/threonine kinase activity"/>
    <property type="evidence" value="ECO:0007669"/>
    <property type="project" value="UniProtKB-EC"/>
</dbReference>
<evidence type="ECO:0000256" key="3">
    <source>
        <dbReference type="ARBA" id="ARBA00022737"/>
    </source>
</evidence>
<keyword evidence="2 4" id="KW-0732">Signal</keyword>
<dbReference type="PANTHER" id="PTHR48060">
    <property type="entry name" value="DNA DAMAGE-REPAIR/TOLERATION PROTEIN DRT100"/>
    <property type="match status" value="1"/>
</dbReference>